<dbReference type="InterPro" id="IPR007356">
    <property type="entry name" value="tRNA_m1G_MeTrfase_euk"/>
</dbReference>
<dbReference type="GO" id="GO:0097745">
    <property type="term" value="P:mitochondrial tRNA 5'-end processing"/>
    <property type="evidence" value="ECO:0007669"/>
    <property type="project" value="TreeGrafter"/>
</dbReference>
<evidence type="ECO:0000256" key="3">
    <source>
        <dbReference type="ARBA" id="ARBA00022691"/>
    </source>
</evidence>
<reference evidence="7" key="1">
    <citation type="submission" date="2022-11" db="UniProtKB">
        <authorList>
            <consortium name="WormBaseParasite"/>
        </authorList>
    </citation>
    <scope>IDENTIFICATION</scope>
</reference>
<keyword evidence="2" id="KW-0808">Transferase</keyword>
<evidence type="ECO:0000256" key="1">
    <source>
        <dbReference type="ARBA" id="ARBA00022603"/>
    </source>
</evidence>
<feature type="coiled-coil region" evidence="4">
    <location>
        <begin position="343"/>
        <end position="377"/>
    </location>
</feature>
<name>A0A914YY55_9BILA</name>
<dbReference type="PROSITE" id="PS51675">
    <property type="entry name" value="SAM_MT_TRM10"/>
    <property type="match status" value="1"/>
</dbReference>
<evidence type="ECO:0000259" key="5">
    <source>
        <dbReference type="PROSITE" id="PS51675"/>
    </source>
</evidence>
<organism evidence="6 7">
    <name type="scientific">Panagrolaimus superbus</name>
    <dbReference type="NCBI Taxonomy" id="310955"/>
    <lineage>
        <taxon>Eukaryota</taxon>
        <taxon>Metazoa</taxon>
        <taxon>Ecdysozoa</taxon>
        <taxon>Nematoda</taxon>
        <taxon>Chromadorea</taxon>
        <taxon>Rhabditida</taxon>
        <taxon>Tylenchina</taxon>
        <taxon>Panagrolaimomorpha</taxon>
        <taxon>Panagrolaimoidea</taxon>
        <taxon>Panagrolaimidae</taxon>
        <taxon>Panagrolaimus</taxon>
    </lineage>
</organism>
<accession>A0A914YY55</accession>
<dbReference type="WBParaSite" id="PSU_v2.g5430.t2">
    <property type="protein sequence ID" value="PSU_v2.g5430.t2"/>
    <property type="gene ID" value="PSU_v2.g5430"/>
</dbReference>
<dbReference type="GO" id="GO:0070131">
    <property type="term" value="P:positive regulation of mitochondrial translation"/>
    <property type="evidence" value="ECO:0007669"/>
    <property type="project" value="TreeGrafter"/>
</dbReference>
<dbReference type="AlphaFoldDB" id="A0A914YY55"/>
<dbReference type="InterPro" id="IPR028564">
    <property type="entry name" value="MT_TRM10-typ"/>
</dbReference>
<dbReference type="InterPro" id="IPR038459">
    <property type="entry name" value="MT_TRM10-typ_sf"/>
</dbReference>
<evidence type="ECO:0000313" key="7">
    <source>
        <dbReference type="WBParaSite" id="PSU_v2.g5430.t2"/>
    </source>
</evidence>
<keyword evidence="6" id="KW-1185">Reference proteome</keyword>
<dbReference type="GO" id="GO:0005739">
    <property type="term" value="C:mitochondrion"/>
    <property type="evidence" value="ECO:0007669"/>
    <property type="project" value="TreeGrafter"/>
</dbReference>
<dbReference type="PANTHER" id="PTHR13563">
    <property type="entry name" value="TRNA (GUANINE-9-) METHYLTRANSFERASE"/>
    <property type="match status" value="1"/>
</dbReference>
<evidence type="ECO:0000256" key="2">
    <source>
        <dbReference type="ARBA" id="ARBA00022679"/>
    </source>
</evidence>
<sequence length="377" mass="44647">MAASKLTKFMPSNKFLSSLKSSTDGEQKVKLVNRILKELELVDYFHTKVPEFLNDYHWEKLVRSRHVADRVSMIEYFALSQRREKNDKERREARLKAFNEQMEREKAKYENGQMGYGPYLYQLMLNPMRNMKHINLVNGSRQYYTRMLAETPKVAFDLQFLQHMPVSDASKIGAQVEMCLAENTNNFRRPFHLEFLNLNLSDQTFNLKAPLAAVTKHLIKEHADQQIVPDFYPDMHYKFNDKNVYYVTKFAKRFFEGPLDPSKTIILPATMDKENIIQSINVVKKYRFTPIYLPIRKYIKWESGGFYMPLPNILRTLKIVAETGGDWETAINQNVAYRHTIPIQQQREKIKHIYDEKQQLRREKTELIKMIENTVKD</sequence>
<evidence type="ECO:0000313" key="6">
    <source>
        <dbReference type="Proteomes" id="UP000887577"/>
    </source>
</evidence>
<protein>
    <submittedName>
        <fullName evidence="7">SAM-dependent MTase TRM10-type domain-containing protein</fullName>
    </submittedName>
</protein>
<keyword evidence="1" id="KW-0489">Methyltransferase</keyword>
<dbReference type="GO" id="GO:0005654">
    <property type="term" value="C:nucleoplasm"/>
    <property type="evidence" value="ECO:0007669"/>
    <property type="project" value="TreeGrafter"/>
</dbReference>
<proteinExistence type="predicted"/>
<dbReference type="Gene3D" id="3.40.1280.30">
    <property type="match status" value="1"/>
</dbReference>
<keyword evidence="3" id="KW-0949">S-adenosyl-L-methionine</keyword>
<feature type="domain" description="SAM-dependent MTase TRM10-type" evidence="5">
    <location>
        <begin position="140"/>
        <end position="342"/>
    </location>
</feature>
<keyword evidence="4" id="KW-0175">Coiled coil</keyword>
<dbReference type="GO" id="GO:0032259">
    <property type="term" value="P:methylation"/>
    <property type="evidence" value="ECO:0007669"/>
    <property type="project" value="UniProtKB-KW"/>
</dbReference>
<evidence type="ECO:0000256" key="4">
    <source>
        <dbReference type="SAM" id="Coils"/>
    </source>
</evidence>
<dbReference type="GO" id="GO:0008168">
    <property type="term" value="F:methyltransferase activity"/>
    <property type="evidence" value="ECO:0007669"/>
    <property type="project" value="UniProtKB-KW"/>
</dbReference>
<dbReference type="Proteomes" id="UP000887577">
    <property type="component" value="Unplaced"/>
</dbReference>
<dbReference type="GO" id="GO:0000049">
    <property type="term" value="F:tRNA binding"/>
    <property type="evidence" value="ECO:0007669"/>
    <property type="project" value="TreeGrafter"/>
</dbReference>
<dbReference type="PANTHER" id="PTHR13563:SF5">
    <property type="entry name" value="TRNA METHYLTRANSFERASE 10 HOMOLOG C"/>
    <property type="match status" value="1"/>
</dbReference>